<dbReference type="SUPFAM" id="SSF53098">
    <property type="entry name" value="Ribonuclease H-like"/>
    <property type="match status" value="1"/>
</dbReference>
<dbReference type="Gene3D" id="3.90.1600.10">
    <property type="entry name" value="Palm domain of DNA polymerase"/>
    <property type="match status" value="1"/>
</dbReference>
<evidence type="ECO:0000256" key="7">
    <source>
        <dbReference type="ARBA" id="ARBA00023125"/>
    </source>
</evidence>
<evidence type="ECO:0000256" key="9">
    <source>
        <dbReference type="SAM" id="MobiDB-lite"/>
    </source>
</evidence>
<evidence type="ECO:0000256" key="1">
    <source>
        <dbReference type="ARBA" id="ARBA00005755"/>
    </source>
</evidence>
<dbReference type="GO" id="GO:0006281">
    <property type="term" value="P:DNA repair"/>
    <property type="evidence" value="ECO:0007669"/>
    <property type="project" value="UniProtKB-ARBA"/>
</dbReference>
<dbReference type="CDD" id="cd22744">
    <property type="entry name" value="OTU"/>
    <property type="match status" value="1"/>
</dbReference>
<dbReference type="EC" id="2.7.7.7" evidence="2"/>
<dbReference type="OrthoDB" id="5876545at2759"/>
<dbReference type="InterPro" id="IPR011335">
    <property type="entry name" value="Restrct_endonuc-II-like"/>
</dbReference>
<evidence type="ECO:0000313" key="11">
    <source>
        <dbReference type="EMBL" id="PIC12833.1"/>
    </source>
</evidence>
<evidence type="ECO:0000256" key="6">
    <source>
        <dbReference type="ARBA" id="ARBA00022932"/>
    </source>
</evidence>
<dbReference type="GO" id="GO:0006260">
    <property type="term" value="P:DNA replication"/>
    <property type="evidence" value="ECO:0007669"/>
    <property type="project" value="UniProtKB-KW"/>
</dbReference>
<dbReference type="Proteomes" id="UP000230233">
    <property type="component" value="Unassembled WGS sequence"/>
</dbReference>
<dbReference type="Gene3D" id="3.30.420.10">
    <property type="entry name" value="Ribonuclease H-like superfamily/Ribonuclease H"/>
    <property type="match status" value="1"/>
</dbReference>
<keyword evidence="5" id="KW-0235">DNA replication</keyword>
<keyword evidence="7" id="KW-0238">DNA-binding</keyword>
<keyword evidence="4" id="KW-0548">Nucleotidyltransferase</keyword>
<proteinExistence type="inferred from homology"/>
<dbReference type="GO" id="GO:0042575">
    <property type="term" value="C:DNA polymerase complex"/>
    <property type="evidence" value="ECO:0007669"/>
    <property type="project" value="UniProtKB-ARBA"/>
</dbReference>
<evidence type="ECO:0000256" key="8">
    <source>
        <dbReference type="ARBA" id="ARBA00049244"/>
    </source>
</evidence>
<dbReference type="InterPro" id="IPR023211">
    <property type="entry name" value="DNA_pol_palm_dom_sf"/>
</dbReference>
<comment type="caution">
    <text evidence="11">The sequence shown here is derived from an EMBL/GenBank/DDBJ whole genome shotgun (WGS) entry which is preliminary data.</text>
</comment>
<evidence type="ECO:0000256" key="3">
    <source>
        <dbReference type="ARBA" id="ARBA00022679"/>
    </source>
</evidence>
<dbReference type="PANTHER" id="PTHR33568:SF3">
    <property type="entry name" value="DNA-DIRECTED DNA POLYMERASE"/>
    <property type="match status" value="1"/>
</dbReference>
<protein>
    <recommendedName>
        <fullName evidence="2">DNA-directed DNA polymerase</fullName>
        <ecNumber evidence="2">2.7.7.7</ecNumber>
    </recommendedName>
</protein>
<dbReference type="SUPFAM" id="SSF52980">
    <property type="entry name" value="Restriction endonuclease-like"/>
    <property type="match status" value="1"/>
</dbReference>
<feature type="compositionally biased region" description="Polar residues" evidence="9">
    <location>
        <begin position="1"/>
        <end position="11"/>
    </location>
</feature>
<dbReference type="STRING" id="1611254.A0A2G5SD21"/>
<dbReference type="GO" id="GO:0000166">
    <property type="term" value="F:nucleotide binding"/>
    <property type="evidence" value="ECO:0007669"/>
    <property type="project" value="InterPro"/>
</dbReference>
<evidence type="ECO:0000256" key="5">
    <source>
        <dbReference type="ARBA" id="ARBA00022705"/>
    </source>
</evidence>
<dbReference type="Gene3D" id="3.40.960.10">
    <property type="entry name" value="VSR Endonuclease"/>
    <property type="match status" value="1"/>
</dbReference>
<dbReference type="PANTHER" id="PTHR33568">
    <property type="entry name" value="DNA POLYMERASE"/>
    <property type="match status" value="1"/>
</dbReference>
<accession>A0A2G5SD21</accession>
<dbReference type="InterPro" id="IPR012337">
    <property type="entry name" value="RNaseH-like_sf"/>
</dbReference>
<reference evidence="12" key="1">
    <citation type="submission" date="2017-10" db="EMBL/GenBank/DDBJ databases">
        <title>Rapid genome shrinkage in a self-fertile nematode reveals novel sperm competition proteins.</title>
        <authorList>
            <person name="Yin D."/>
            <person name="Schwarz E.M."/>
            <person name="Thomas C.G."/>
            <person name="Felde R.L."/>
            <person name="Korf I.F."/>
            <person name="Cutter A.D."/>
            <person name="Schartner C.M."/>
            <person name="Ralston E.J."/>
            <person name="Meyer B.J."/>
            <person name="Haag E.S."/>
        </authorList>
    </citation>
    <scope>NUCLEOTIDE SEQUENCE [LARGE SCALE GENOMIC DNA]</scope>
    <source>
        <strain evidence="12">JU1422</strain>
    </source>
</reference>
<evidence type="ECO:0000256" key="4">
    <source>
        <dbReference type="ARBA" id="ARBA00022695"/>
    </source>
</evidence>
<evidence type="ECO:0000256" key="2">
    <source>
        <dbReference type="ARBA" id="ARBA00012417"/>
    </source>
</evidence>
<dbReference type="InterPro" id="IPR036397">
    <property type="entry name" value="RNaseH_sf"/>
</dbReference>
<gene>
    <name evidence="11" type="ORF">B9Z55_028194</name>
</gene>
<keyword evidence="12" id="KW-1185">Reference proteome</keyword>
<feature type="domain" description="DNA-directed DNA polymerase family B mitochondria/virus" evidence="10">
    <location>
        <begin position="528"/>
        <end position="1041"/>
    </location>
</feature>
<dbReference type="GO" id="GO:0003887">
    <property type="term" value="F:DNA-directed DNA polymerase activity"/>
    <property type="evidence" value="ECO:0007669"/>
    <property type="project" value="UniProtKB-KW"/>
</dbReference>
<dbReference type="EMBL" id="PDUG01000018">
    <property type="protein sequence ID" value="PIC12833.1"/>
    <property type="molecule type" value="Genomic_DNA"/>
</dbReference>
<comment type="catalytic activity">
    <reaction evidence="8">
        <text>DNA(n) + a 2'-deoxyribonucleoside 5'-triphosphate = DNA(n+1) + diphosphate</text>
        <dbReference type="Rhea" id="RHEA:22508"/>
        <dbReference type="Rhea" id="RHEA-COMP:17339"/>
        <dbReference type="Rhea" id="RHEA-COMP:17340"/>
        <dbReference type="ChEBI" id="CHEBI:33019"/>
        <dbReference type="ChEBI" id="CHEBI:61560"/>
        <dbReference type="ChEBI" id="CHEBI:173112"/>
        <dbReference type="EC" id="2.7.7.7"/>
    </reaction>
</comment>
<organism evidence="11 12">
    <name type="scientific">Caenorhabditis nigoni</name>
    <dbReference type="NCBI Taxonomy" id="1611254"/>
    <lineage>
        <taxon>Eukaryota</taxon>
        <taxon>Metazoa</taxon>
        <taxon>Ecdysozoa</taxon>
        <taxon>Nematoda</taxon>
        <taxon>Chromadorea</taxon>
        <taxon>Rhabditida</taxon>
        <taxon>Rhabditina</taxon>
        <taxon>Rhabditomorpha</taxon>
        <taxon>Rhabditoidea</taxon>
        <taxon>Rhabditidae</taxon>
        <taxon>Peloderinae</taxon>
        <taxon>Caenorhabditis</taxon>
    </lineage>
</organism>
<sequence>MSNVMASGRQLSPSPSPSSSPRMNANFPTDEELDFMHKHCEIIDATKFYRTMPGTLKLPPTRIQLRNLDKLPKASLDVNVGRIFDIFIRHMLQQEGGNLETTRYWLNLAHPGYRKNDGFWISHKTYKMADGHTLMNTIADQVQSNDALGLDETMSLTMRIFKEDIHGKGGRTPDNILKKFGVKQNYVKGDGHCLLKALVIGKHWSDKNTASTANEAALYSTKYLKLTRSDHTERGRAILQEEQALELMEDAGMDVNVMDHTLEDLRTLADYLSNYRITVWTMEPGVASPTIIFDENQQADGFISLYHHDEHFDYFHPSVETVRVRFCFKCGTLGKKDHYKKCVALCKRCGFPECERGTEQIYCSECNIHFSSRKCFDQHLVKKSLRADPHCKAWVKCKKCHKIYKTSGTTHICFTNRFCKICMTKYGDGPHVCSHAKPTDAAKKRALKKQENWTFLIYDFECQVTKAVDCKNGVYGMKQLPNLLCYRMICNKCMGGNCDTCERGNFSYMNGGRVVEQFTKFLITTPKLQNAYILAHNGGRYDHVLSMEQMLKEELYDQKFLLSGTTILSATVKVDKKNTLTFRDSVKYLQMSLDQLPKAFNLETKSKGTFPYMFNHPDRHGTVLPHHPPAEYYEPNRMSIKKREEFLKWYDEVKDREFDFDKEFLAYCQTNVDILTEAIVKFIETCNQTNASKWNPIIQCPTLPSFLMFIMTHEHIGDGDIGYIPENGWPGRNNSVFALKYILWLEREKPWLKLQHKLRRGGEYRENSSFFVDGYNEETNEVFEIHGCLWHGCPKCFPNSDAQCPLDRETTMGELYDKTIRREEELRSAGYLVHAIWECEIKEMLRRDPEMNEFFKKCRNTHALRPREAMYGGRTQQFQSIYIANDEYDIEYYDFCSEYPKVNMKGGEYPRGTPQVLTSDFAPIVDGQPLPYKGLIYCDALPPRDCALPVLPHRGNGKLLFPLCSTCASTKNPPPKCPHTNVSDRYLTGVWCHDELNLAISEGYTILRYHEVWNWPAEAWFRGGFFESFMKPLLKMKHAASGWPRPDMSTQEKQAHVDSILENDGVELSVDSVVANPALLSLKVGHDPKCFEEWGDTHILVSRQPIKDIVTTSRFSNIVYGALTTSAARVDLFNAMKLVGAENLIYCDTDSIIFRQKKGTDPLAPLKGEALGQMTNEVPAGWKISEIVALAPKVYAYKMINTDTAEVKYISKAKGVTLNYETSEKVNFETMKQLIQEQLSGNSNHITVNRMRMKRGANFLDGLESIDETKRIRCVMGKGTFDAHGQLTPFGHMPDEDLNQDYPFY</sequence>
<dbReference type="GO" id="GO:0003677">
    <property type="term" value="F:DNA binding"/>
    <property type="evidence" value="ECO:0007669"/>
    <property type="project" value="UniProtKB-KW"/>
</dbReference>
<keyword evidence="3" id="KW-0808">Transferase</keyword>
<dbReference type="SUPFAM" id="SSF56672">
    <property type="entry name" value="DNA/RNA polymerases"/>
    <property type="match status" value="1"/>
</dbReference>
<dbReference type="InterPro" id="IPR004868">
    <property type="entry name" value="DNA-dir_DNA_pol_B_mt/vir"/>
</dbReference>
<feature type="region of interest" description="Disordered" evidence="9">
    <location>
        <begin position="1"/>
        <end position="28"/>
    </location>
</feature>
<evidence type="ECO:0000259" key="10">
    <source>
        <dbReference type="Pfam" id="PF03175"/>
    </source>
</evidence>
<keyword evidence="6" id="KW-0239">DNA-directed DNA polymerase</keyword>
<name>A0A2G5SD21_9PELO</name>
<evidence type="ECO:0000313" key="12">
    <source>
        <dbReference type="Proteomes" id="UP000230233"/>
    </source>
</evidence>
<comment type="similarity">
    <text evidence="1">Belongs to the DNA polymerase type-B family.</text>
</comment>
<dbReference type="InterPro" id="IPR043502">
    <property type="entry name" value="DNA/RNA_pol_sf"/>
</dbReference>
<dbReference type="Pfam" id="PF03175">
    <property type="entry name" value="DNA_pol_B_2"/>
    <property type="match status" value="1"/>
</dbReference>